<dbReference type="GO" id="GO:0009893">
    <property type="term" value="P:positive regulation of metabolic process"/>
    <property type="evidence" value="ECO:0007669"/>
    <property type="project" value="UniProtKB-ARBA"/>
</dbReference>
<dbReference type="Gene3D" id="4.10.240.10">
    <property type="entry name" value="Zn(2)-C6 fungal-type DNA-binding domain"/>
    <property type="match status" value="1"/>
</dbReference>
<dbReference type="Proteomes" id="UP000325433">
    <property type="component" value="Unassembled WGS sequence"/>
</dbReference>
<dbReference type="PROSITE" id="PS00463">
    <property type="entry name" value="ZN2_CY6_FUNGAL_1"/>
    <property type="match status" value="1"/>
</dbReference>
<dbReference type="InterPro" id="IPR053178">
    <property type="entry name" value="Osmoadaptation_assoc"/>
</dbReference>
<accession>A0A5N6VFH8</accession>
<dbReference type="EMBL" id="ML738417">
    <property type="protein sequence ID" value="KAE8307123.1"/>
    <property type="molecule type" value="Genomic_DNA"/>
</dbReference>
<sequence>MKVKQKSVCQNCRTRKLGCDGKRPECSQCVLSGHKCDGYRTDWKFISHTPMISSISQQHNQAALVRKESQETILRADQQDSPTGPIPLQLYLNPLVVCNFMELITKSFVPQNDGIIQMCNSDYMEPQICGSWVKVLSSLPYLNTPTLVLPRAVTALAASLLSLRSKSCWTCSETYHSAIRTLRESFCMNCRSSSLEQIPAIMCLTLVELMIPDSAAAIASHIQAVGLLLQAHGPSMCSFGVLHTLFLGFRSLLIMQACRSRQPTFLASQLWIDTPFSRLSPSLMQSLLNEVVNLPSLLHQSDCVLGSLVQSDLSDINKAICSFINVLVRLDEWEAAVQQGGKPCYWRCGYVSQEVESRASDDTCLGLLWYPNVTMANAFTNLWAFRIVCLSELKRFVAHFLGRDNEQPIWTRQLDMNYDDIQAQIISFAKNISLSMVYLLQDEMGLFGPASTLFPLHVTYQAYKSLDPRQQVDIAYLENIVDRLDQKGMKSARALVFGH</sequence>
<dbReference type="GO" id="GO:0003677">
    <property type="term" value="F:DNA binding"/>
    <property type="evidence" value="ECO:0007669"/>
    <property type="project" value="UniProtKB-KW"/>
</dbReference>
<name>A0A5N6VFH8_9EURO</name>
<keyword evidence="1" id="KW-0805">Transcription regulation</keyword>
<keyword evidence="3" id="KW-0804">Transcription</keyword>
<dbReference type="Pfam" id="PF00172">
    <property type="entry name" value="Zn_clus"/>
    <property type="match status" value="1"/>
</dbReference>
<keyword evidence="4" id="KW-0539">Nucleus</keyword>
<keyword evidence="2" id="KW-0238">DNA-binding</keyword>
<evidence type="ECO:0000313" key="7">
    <source>
        <dbReference type="Proteomes" id="UP000325433"/>
    </source>
</evidence>
<dbReference type="CDD" id="cd00067">
    <property type="entry name" value="GAL4"/>
    <property type="match status" value="1"/>
</dbReference>
<dbReference type="SMART" id="SM00066">
    <property type="entry name" value="GAL4"/>
    <property type="match status" value="1"/>
</dbReference>
<keyword evidence="7" id="KW-1185">Reference proteome</keyword>
<proteinExistence type="predicted"/>
<dbReference type="PANTHER" id="PTHR38111:SF9">
    <property type="entry name" value="ZN(2)-C6 FUNGAL-TYPE DOMAIN-CONTAINING PROTEIN"/>
    <property type="match status" value="1"/>
</dbReference>
<dbReference type="InterPro" id="IPR036864">
    <property type="entry name" value="Zn2-C6_fun-type_DNA-bd_sf"/>
</dbReference>
<organism evidence="6 7">
    <name type="scientific">Aspergillus transmontanensis</name>
    <dbReference type="NCBI Taxonomy" id="1034304"/>
    <lineage>
        <taxon>Eukaryota</taxon>
        <taxon>Fungi</taxon>
        <taxon>Dikarya</taxon>
        <taxon>Ascomycota</taxon>
        <taxon>Pezizomycotina</taxon>
        <taxon>Eurotiomycetes</taxon>
        <taxon>Eurotiomycetidae</taxon>
        <taxon>Eurotiales</taxon>
        <taxon>Aspergillaceae</taxon>
        <taxon>Aspergillus</taxon>
        <taxon>Aspergillus subgen. Circumdati</taxon>
    </lineage>
</organism>
<dbReference type="GO" id="GO:0008270">
    <property type="term" value="F:zinc ion binding"/>
    <property type="evidence" value="ECO:0007669"/>
    <property type="project" value="InterPro"/>
</dbReference>
<feature type="domain" description="Zn(2)-C6 fungal-type" evidence="5">
    <location>
        <begin position="8"/>
        <end position="36"/>
    </location>
</feature>
<gene>
    <name evidence="6" type="ORF">BDV41DRAFT_555865</name>
</gene>
<evidence type="ECO:0000313" key="6">
    <source>
        <dbReference type="EMBL" id="KAE8307123.1"/>
    </source>
</evidence>
<dbReference type="InterPro" id="IPR001138">
    <property type="entry name" value="Zn2Cys6_DnaBD"/>
</dbReference>
<dbReference type="PROSITE" id="PS50048">
    <property type="entry name" value="ZN2_CY6_FUNGAL_2"/>
    <property type="match status" value="1"/>
</dbReference>
<evidence type="ECO:0000256" key="3">
    <source>
        <dbReference type="ARBA" id="ARBA00023163"/>
    </source>
</evidence>
<evidence type="ECO:0000259" key="5">
    <source>
        <dbReference type="PROSITE" id="PS50048"/>
    </source>
</evidence>
<evidence type="ECO:0000256" key="4">
    <source>
        <dbReference type="ARBA" id="ARBA00023242"/>
    </source>
</evidence>
<evidence type="ECO:0000256" key="2">
    <source>
        <dbReference type="ARBA" id="ARBA00023125"/>
    </source>
</evidence>
<evidence type="ECO:0000256" key="1">
    <source>
        <dbReference type="ARBA" id="ARBA00023015"/>
    </source>
</evidence>
<dbReference type="GO" id="GO:0000981">
    <property type="term" value="F:DNA-binding transcription factor activity, RNA polymerase II-specific"/>
    <property type="evidence" value="ECO:0007669"/>
    <property type="project" value="InterPro"/>
</dbReference>
<dbReference type="SUPFAM" id="SSF57701">
    <property type="entry name" value="Zn2/Cys6 DNA-binding domain"/>
    <property type="match status" value="1"/>
</dbReference>
<dbReference type="PANTHER" id="PTHR38111">
    <property type="entry name" value="ZN(2)-C6 FUNGAL-TYPE DOMAIN-CONTAINING PROTEIN-RELATED"/>
    <property type="match status" value="1"/>
</dbReference>
<reference evidence="7" key="1">
    <citation type="submission" date="2019-04" db="EMBL/GenBank/DDBJ databases">
        <title>Friends and foes A comparative genomics studyof 23 Aspergillus species from section Flavi.</title>
        <authorList>
            <consortium name="DOE Joint Genome Institute"/>
            <person name="Kjaerbolling I."/>
            <person name="Vesth T."/>
            <person name="Frisvad J.C."/>
            <person name="Nybo J.L."/>
            <person name="Theobald S."/>
            <person name="Kildgaard S."/>
            <person name="Isbrandt T."/>
            <person name="Kuo A."/>
            <person name="Sato A."/>
            <person name="Lyhne E.K."/>
            <person name="Kogle M.E."/>
            <person name="Wiebenga A."/>
            <person name="Kun R.S."/>
            <person name="Lubbers R.J."/>
            <person name="Makela M.R."/>
            <person name="Barry K."/>
            <person name="Chovatia M."/>
            <person name="Clum A."/>
            <person name="Daum C."/>
            <person name="Haridas S."/>
            <person name="He G."/>
            <person name="LaButti K."/>
            <person name="Lipzen A."/>
            <person name="Mondo S."/>
            <person name="Riley R."/>
            <person name="Salamov A."/>
            <person name="Simmons B.A."/>
            <person name="Magnuson J.K."/>
            <person name="Henrissat B."/>
            <person name="Mortensen U.H."/>
            <person name="Larsen T.O."/>
            <person name="Devries R.P."/>
            <person name="Grigoriev I.V."/>
            <person name="Machida M."/>
            <person name="Baker S.E."/>
            <person name="Andersen M.R."/>
        </authorList>
    </citation>
    <scope>NUCLEOTIDE SEQUENCE [LARGE SCALE GENOMIC DNA]</scope>
    <source>
        <strain evidence="7">CBS 130015</strain>
    </source>
</reference>
<protein>
    <recommendedName>
        <fullName evidence="5">Zn(2)-C6 fungal-type domain-containing protein</fullName>
    </recommendedName>
</protein>
<dbReference type="AlphaFoldDB" id="A0A5N6VFH8"/>